<organism evidence="1 2">
    <name type="scientific">Phytophthora megakarya</name>
    <dbReference type="NCBI Taxonomy" id="4795"/>
    <lineage>
        <taxon>Eukaryota</taxon>
        <taxon>Sar</taxon>
        <taxon>Stramenopiles</taxon>
        <taxon>Oomycota</taxon>
        <taxon>Peronosporomycetes</taxon>
        <taxon>Peronosporales</taxon>
        <taxon>Peronosporaceae</taxon>
        <taxon>Phytophthora</taxon>
    </lineage>
</organism>
<sequence length="212" mass="23381">MSRPATRPDIAPLHVPWLQHEQFPATKQACSSADGLVSGSKNALVKVVNELKRGRANVDRQLAQLDAQLLVMTDFLDGKSSNMFPPHLLTYVEDTPDVVAPTADGRRHCGAGVAGKFSGIFKSEATPPTPGMVEEDLSSETPCTTTGLWKYLYAYSFFKTITPEDMEQVLLLEEKDQNLGRLDCQQNQNNLSVGKCTPQDLDELFKEVRLKG</sequence>
<dbReference type="OrthoDB" id="124110at2759"/>
<protein>
    <submittedName>
        <fullName evidence="1">Uncharacterized protein</fullName>
    </submittedName>
</protein>
<keyword evidence="2" id="KW-1185">Reference proteome</keyword>
<gene>
    <name evidence="1" type="ORF">PHMEG_0004953</name>
</gene>
<evidence type="ECO:0000313" key="1">
    <source>
        <dbReference type="EMBL" id="OWZ20597.1"/>
    </source>
</evidence>
<comment type="caution">
    <text evidence="1">The sequence shown here is derived from an EMBL/GenBank/DDBJ whole genome shotgun (WGS) entry which is preliminary data.</text>
</comment>
<dbReference type="EMBL" id="NBNE01000307">
    <property type="protein sequence ID" value="OWZ20597.1"/>
    <property type="molecule type" value="Genomic_DNA"/>
</dbReference>
<dbReference type="Proteomes" id="UP000198211">
    <property type="component" value="Unassembled WGS sequence"/>
</dbReference>
<proteinExistence type="predicted"/>
<evidence type="ECO:0000313" key="2">
    <source>
        <dbReference type="Proteomes" id="UP000198211"/>
    </source>
</evidence>
<reference evidence="2" key="1">
    <citation type="submission" date="2017-03" db="EMBL/GenBank/DDBJ databases">
        <title>Phytopthora megakarya and P. palmivora, two closely related causual agents of cacao black pod achieved similar genome size and gene model numbers by different mechanisms.</title>
        <authorList>
            <person name="Ali S."/>
            <person name="Shao J."/>
            <person name="Larry D.J."/>
            <person name="Kronmiller B."/>
            <person name="Shen D."/>
            <person name="Strem M.D."/>
            <person name="Melnick R.L."/>
            <person name="Guiltinan M.J."/>
            <person name="Tyler B.M."/>
            <person name="Meinhardt L.W."/>
            <person name="Bailey B.A."/>
        </authorList>
    </citation>
    <scope>NUCLEOTIDE SEQUENCE [LARGE SCALE GENOMIC DNA]</scope>
    <source>
        <strain evidence="2">zdho120</strain>
    </source>
</reference>
<dbReference type="AlphaFoldDB" id="A0A225WU60"/>
<accession>A0A225WU60</accession>
<name>A0A225WU60_9STRA</name>